<name>A0ABQ3W7U6_9LACO</name>
<feature type="coiled-coil region" evidence="1">
    <location>
        <begin position="465"/>
        <end position="527"/>
    </location>
</feature>
<organism evidence="5 6">
    <name type="scientific">Lactobacillus nasalidis</name>
    <dbReference type="NCBI Taxonomy" id="2797258"/>
    <lineage>
        <taxon>Bacteria</taxon>
        <taxon>Bacillati</taxon>
        <taxon>Bacillota</taxon>
        <taxon>Bacilli</taxon>
        <taxon>Lactobacillales</taxon>
        <taxon>Lactobacillaceae</taxon>
        <taxon>Lactobacillus</taxon>
    </lineage>
</organism>
<evidence type="ECO:0000313" key="5">
    <source>
        <dbReference type="EMBL" id="GHW00932.1"/>
    </source>
</evidence>
<gene>
    <name evidence="5" type="ORF">lacNasYZ03_06190</name>
</gene>
<feature type="compositionally biased region" description="Basic residues" evidence="2">
    <location>
        <begin position="682"/>
        <end position="709"/>
    </location>
</feature>
<evidence type="ECO:0000256" key="3">
    <source>
        <dbReference type="SAM" id="SignalP"/>
    </source>
</evidence>
<feature type="compositionally biased region" description="Polar residues" evidence="2">
    <location>
        <begin position="652"/>
        <end position="661"/>
    </location>
</feature>
<dbReference type="PROSITE" id="PS50853">
    <property type="entry name" value="FN3"/>
    <property type="match status" value="1"/>
</dbReference>
<evidence type="ECO:0000256" key="1">
    <source>
        <dbReference type="SAM" id="Coils"/>
    </source>
</evidence>
<proteinExistence type="predicted"/>
<comment type="caution">
    <text evidence="5">The sequence shown here is derived from an EMBL/GenBank/DDBJ whole genome shotgun (WGS) entry which is preliminary data.</text>
</comment>
<keyword evidence="6" id="KW-1185">Reference proteome</keyword>
<evidence type="ECO:0000256" key="2">
    <source>
        <dbReference type="SAM" id="MobiDB-lite"/>
    </source>
</evidence>
<protein>
    <recommendedName>
        <fullName evidence="4">Fibronectin type-III domain-containing protein</fullName>
    </recommendedName>
</protein>
<feature type="region of interest" description="Disordered" evidence="2">
    <location>
        <begin position="640"/>
        <end position="709"/>
    </location>
</feature>
<sequence>MIMKKISKNVLLVSSVGLAGSAFAVTNTHPVFAASNATTSTSSSQDVASAQTQVNEAQKEVDQTQSQLNSAEDQLSTANSDLDQKNADLQKAKKAVNDATINEDTNNALAQAAIDKAQSEVNYANNEYQDAVKENNDRQKDLTDAENDINSEQAKLDEIHKKNSDINTQIDSANSDINNYQGQINDLQKKKDELSPKLDAAQQALNVKQPQIDAATQNLQNAQKDLGEAKSVNEQFTLPESYINYVTGKSTDWDTAKKDLQDAVASHTYPFTDGDASDTVYNDPSALSNSDSKRLSLYVKNLIESIQSQVSSQNKLTITNGSLEYAKRYTQDYQNSNYVFRKYNAINAAATEMGINQSSVIGYDIAANRQVTGWSQVSINGYVRTYYDYGTTSMSEIAKAAFDLVTQELADPNNYKDIINNNGYFSVAVTTQDDKFYVCLLTINPSGVPSSFDTNEVAQPSQDEITTKEDAIKQAQAALDQAKNDASTEQSVYDQLQSQSQELDQQISDLQAKISDLQSSIDNLRNQIEDDTWIQKDLDIENSLLPQRKTFAQMSANKVQDTQANLNAAQAELASAKQNADTVKAELGNLKQKLQTAQQAYDSASKAQSDASKKVDSLKQQLETAKKKLAHAKAELVLAQTKQNTDNKQNQGSSDNKQKQGSSNSSTNKKDTNNSSSATKTTTKKATTKKATTKKATTKKTTTKKVKKAKKVVVASSKFTSLKGSKKAFVGSWKKAKSVSGYQVRYSTASSMAKSKTKSAKATKITVSSLKSKKKYYVQLRSYRKLSGKTYYSAWSKAKSVKTR</sequence>
<dbReference type="Proteomes" id="UP000616547">
    <property type="component" value="Unassembled WGS sequence"/>
</dbReference>
<evidence type="ECO:0000259" key="4">
    <source>
        <dbReference type="PROSITE" id="PS50853"/>
    </source>
</evidence>
<feature type="domain" description="Fibronectin type-III" evidence="4">
    <location>
        <begin position="715"/>
        <end position="804"/>
    </location>
</feature>
<dbReference type="InterPro" id="IPR027607">
    <property type="entry name" value="Surf_Exclu_SEC10/PgrA"/>
</dbReference>
<feature type="signal peptide" evidence="3">
    <location>
        <begin position="1"/>
        <end position="24"/>
    </location>
</feature>
<feature type="compositionally biased region" description="Polar residues" evidence="2">
    <location>
        <begin position="63"/>
        <end position="81"/>
    </location>
</feature>
<feature type="compositionally biased region" description="Low complexity" evidence="2">
    <location>
        <begin position="640"/>
        <end position="651"/>
    </location>
</feature>
<dbReference type="Gene3D" id="2.60.40.10">
    <property type="entry name" value="Immunoglobulins"/>
    <property type="match status" value="1"/>
</dbReference>
<keyword evidence="3" id="KW-0732">Signal</keyword>
<feature type="chain" id="PRO_5045912673" description="Fibronectin type-III domain-containing protein" evidence="3">
    <location>
        <begin position="25"/>
        <end position="804"/>
    </location>
</feature>
<dbReference type="PANTHER" id="PTHR43941">
    <property type="entry name" value="STRUCTURAL MAINTENANCE OF CHROMOSOMES PROTEIN 2"/>
    <property type="match status" value="1"/>
</dbReference>
<dbReference type="EMBL" id="BOCI01000156">
    <property type="protein sequence ID" value="GHW00932.1"/>
    <property type="molecule type" value="Genomic_DNA"/>
</dbReference>
<accession>A0ABQ3W7U6</accession>
<dbReference type="SUPFAM" id="SSF57997">
    <property type="entry name" value="Tropomyosin"/>
    <property type="match status" value="2"/>
</dbReference>
<keyword evidence="1" id="KW-0175">Coiled coil</keyword>
<feature type="compositionally biased region" description="Low complexity" evidence="2">
    <location>
        <begin position="662"/>
        <end position="681"/>
    </location>
</feature>
<dbReference type="InterPro" id="IPR036116">
    <property type="entry name" value="FN3_sf"/>
</dbReference>
<dbReference type="NCBIfam" id="TIGR04320">
    <property type="entry name" value="Surf_Exclu_PgrA"/>
    <property type="match status" value="1"/>
</dbReference>
<feature type="region of interest" description="Disordered" evidence="2">
    <location>
        <begin position="59"/>
        <end position="82"/>
    </location>
</feature>
<dbReference type="Gene3D" id="1.10.287.620">
    <property type="entry name" value="Helix Hairpins"/>
    <property type="match status" value="1"/>
</dbReference>
<dbReference type="InterPro" id="IPR003961">
    <property type="entry name" value="FN3_dom"/>
</dbReference>
<dbReference type="PANTHER" id="PTHR43941:SF1">
    <property type="entry name" value="STRUCTURAL MAINTENANCE OF CHROMOSOMES PROTEIN 2"/>
    <property type="match status" value="1"/>
</dbReference>
<evidence type="ECO:0000313" key="6">
    <source>
        <dbReference type="Proteomes" id="UP000616547"/>
    </source>
</evidence>
<dbReference type="SUPFAM" id="SSF49265">
    <property type="entry name" value="Fibronectin type III"/>
    <property type="match status" value="1"/>
</dbReference>
<reference evidence="6" key="1">
    <citation type="submission" date="2021-01" db="EMBL/GenBank/DDBJ databases">
        <title>Draft genome sequence of Nasalis larvatus strain YZ03.</title>
        <authorList>
            <person name="Suzuki-Hashido N."/>
            <person name="Tsuchida S."/>
            <person name="Hayakawa T."/>
        </authorList>
    </citation>
    <scope>NUCLEOTIDE SEQUENCE [LARGE SCALE GENOMIC DNA]</scope>
    <source>
        <strain evidence="6">YZ03</strain>
    </source>
</reference>
<dbReference type="InterPro" id="IPR013783">
    <property type="entry name" value="Ig-like_fold"/>
</dbReference>